<keyword evidence="6 13" id="KW-1133">Transmembrane helix</keyword>
<reference evidence="14" key="1">
    <citation type="submission" date="2020-07" db="EMBL/GenBank/DDBJ databases">
        <title>The High-quality genome of the commercially important snow crab, Chionoecetes opilio.</title>
        <authorList>
            <person name="Jeong J.-H."/>
            <person name="Ryu S."/>
        </authorList>
    </citation>
    <scope>NUCLEOTIDE SEQUENCE</scope>
    <source>
        <strain evidence="14">MADBK_172401_WGS</strain>
        <tissue evidence="14">Digestive gland</tissue>
    </source>
</reference>
<protein>
    <recommendedName>
        <fullName evidence="9">Membrane protein BRI3</fullName>
    </recommendedName>
    <alternativeName>
        <fullName evidence="10">Brain protein I3</fullName>
    </alternativeName>
</protein>
<gene>
    <name evidence="14" type="primary">BRI3_1</name>
    <name evidence="14" type="ORF">GWK47_051291</name>
</gene>
<feature type="compositionally biased region" description="Low complexity" evidence="12">
    <location>
        <begin position="20"/>
        <end position="47"/>
    </location>
</feature>
<dbReference type="OrthoDB" id="2564984at2759"/>
<dbReference type="Proteomes" id="UP000770661">
    <property type="component" value="Unassembled WGS sequence"/>
</dbReference>
<dbReference type="Pfam" id="PF10164">
    <property type="entry name" value="BRI3"/>
    <property type="match status" value="1"/>
</dbReference>
<evidence type="ECO:0000256" key="1">
    <source>
        <dbReference type="ARBA" id="ARBA00004155"/>
    </source>
</evidence>
<keyword evidence="5 13" id="KW-0812">Transmembrane</keyword>
<evidence type="ECO:0000256" key="5">
    <source>
        <dbReference type="ARBA" id="ARBA00022692"/>
    </source>
</evidence>
<comment type="caution">
    <text evidence="14">The sequence shown here is derived from an EMBL/GenBank/DDBJ whole genome shotgun (WGS) entry which is preliminary data.</text>
</comment>
<comment type="similarity">
    <text evidence="3">Belongs to the BRI3 family.</text>
</comment>
<comment type="subcellular location">
    <subcellularLocation>
        <location evidence="2">Cytoplasm</location>
        <location evidence="2">Perinuclear region</location>
    </subcellularLocation>
    <subcellularLocation>
        <location evidence="1">Lysosome membrane</location>
        <topology evidence="1">Multi-pass membrane protein</topology>
    </subcellularLocation>
</comment>
<evidence type="ECO:0000256" key="13">
    <source>
        <dbReference type="SAM" id="Phobius"/>
    </source>
</evidence>
<dbReference type="GO" id="GO:0048471">
    <property type="term" value="C:perinuclear region of cytoplasm"/>
    <property type="evidence" value="ECO:0007669"/>
    <property type="project" value="UniProtKB-SubCell"/>
</dbReference>
<feature type="compositionally biased region" description="Pro residues" evidence="12">
    <location>
        <begin position="8"/>
        <end position="19"/>
    </location>
</feature>
<evidence type="ECO:0000256" key="8">
    <source>
        <dbReference type="ARBA" id="ARBA00023228"/>
    </source>
</evidence>
<sequence>MTDKFQQYPPPQQGPPPPYNQGLPVGFQPQGQGMYPPQGQGMYPPQGQVMYPPPQTSSTTVVTGQPMVSAQPMVIVSGGNCPACRSGHLVNEFTFCGICLGICFFPLGVICCLLMRERKCASCRASFGSA</sequence>
<evidence type="ECO:0000256" key="2">
    <source>
        <dbReference type="ARBA" id="ARBA00004556"/>
    </source>
</evidence>
<dbReference type="AlphaFoldDB" id="A0A8J4Y890"/>
<evidence type="ECO:0000256" key="12">
    <source>
        <dbReference type="SAM" id="MobiDB-lite"/>
    </source>
</evidence>
<keyword evidence="8" id="KW-0458">Lysosome</keyword>
<evidence type="ECO:0000256" key="4">
    <source>
        <dbReference type="ARBA" id="ARBA00022490"/>
    </source>
</evidence>
<evidence type="ECO:0000256" key="10">
    <source>
        <dbReference type="ARBA" id="ARBA00035449"/>
    </source>
</evidence>
<name>A0A8J4Y890_CHIOP</name>
<evidence type="ECO:0000256" key="6">
    <source>
        <dbReference type="ARBA" id="ARBA00022989"/>
    </source>
</evidence>
<dbReference type="PANTHER" id="PTHR13551:SF1">
    <property type="entry name" value="MEMBRANE PROTEIN BRI3"/>
    <property type="match status" value="1"/>
</dbReference>
<organism evidence="14 15">
    <name type="scientific">Chionoecetes opilio</name>
    <name type="common">Atlantic snow crab</name>
    <name type="synonym">Cancer opilio</name>
    <dbReference type="NCBI Taxonomy" id="41210"/>
    <lineage>
        <taxon>Eukaryota</taxon>
        <taxon>Metazoa</taxon>
        <taxon>Ecdysozoa</taxon>
        <taxon>Arthropoda</taxon>
        <taxon>Crustacea</taxon>
        <taxon>Multicrustacea</taxon>
        <taxon>Malacostraca</taxon>
        <taxon>Eumalacostraca</taxon>
        <taxon>Eucarida</taxon>
        <taxon>Decapoda</taxon>
        <taxon>Pleocyemata</taxon>
        <taxon>Brachyura</taxon>
        <taxon>Eubrachyura</taxon>
        <taxon>Majoidea</taxon>
        <taxon>Majidae</taxon>
        <taxon>Chionoecetes</taxon>
    </lineage>
</organism>
<dbReference type="GO" id="GO:0005765">
    <property type="term" value="C:lysosomal membrane"/>
    <property type="evidence" value="ECO:0007669"/>
    <property type="project" value="UniProtKB-SubCell"/>
</dbReference>
<evidence type="ECO:0000313" key="15">
    <source>
        <dbReference type="Proteomes" id="UP000770661"/>
    </source>
</evidence>
<dbReference type="PANTHER" id="PTHR13551">
    <property type="entry name" value="BRAIN PROTEIN I3"/>
    <property type="match status" value="1"/>
</dbReference>
<comment type="subunit">
    <text evidence="11">Interacts with BRI3BP. Interacts with MGAT1 and IFITM3.</text>
</comment>
<evidence type="ECO:0000256" key="11">
    <source>
        <dbReference type="ARBA" id="ARBA00046593"/>
    </source>
</evidence>
<feature type="transmembrane region" description="Helical" evidence="13">
    <location>
        <begin position="92"/>
        <end position="115"/>
    </location>
</feature>
<evidence type="ECO:0000256" key="3">
    <source>
        <dbReference type="ARBA" id="ARBA00008090"/>
    </source>
</evidence>
<accession>A0A8J4Y890</accession>
<dbReference type="EMBL" id="JACEEZ010015127">
    <property type="protein sequence ID" value="KAG0719046.1"/>
    <property type="molecule type" value="Genomic_DNA"/>
</dbReference>
<keyword evidence="7 13" id="KW-0472">Membrane</keyword>
<dbReference type="InterPro" id="IPR019317">
    <property type="entry name" value="BRI3"/>
</dbReference>
<evidence type="ECO:0000256" key="7">
    <source>
        <dbReference type="ARBA" id="ARBA00023136"/>
    </source>
</evidence>
<keyword evidence="4" id="KW-0963">Cytoplasm</keyword>
<proteinExistence type="inferred from homology"/>
<keyword evidence="15" id="KW-1185">Reference proteome</keyword>
<feature type="region of interest" description="Disordered" evidence="12">
    <location>
        <begin position="1"/>
        <end position="47"/>
    </location>
</feature>
<evidence type="ECO:0000313" key="14">
    <source>
        <dbReference type="EMBL" id="KAG0719046.1"/>
    </source>
</evidence>
<evidence type="ECO:0000256" key="9">
    <source>
        <dbReference type="ARBA" id="ARBA00035284"/>
    </source>
</evidence>